<keyword evidence="15" id="KW-1185">Reference proteome</keyword>
<dbReference type="HOGENOM" id="CLU_440088_0_0_1"/>
<dbReference type="InterPro" id="IPR044130">
    <property type="entry name" value="CuRO_2_Fet3-like"/>
</dbReference>
<comment type="cofactor">
    <cofactor evidence="1">
        <name>Cu cation</name>
        <dbReference type="ChEBI" id="CHEBI:23378"/>
    </cofactor>
</comment>
<accession>J7RMD3</accession>
<keyword evidence="8" id="KW-0406">Ion transport</keyword>
<keyword evidence="3" id="KW-0410">Iron transport</keyword>
<evidence type="ECO:0000259" key="11">
    <source>
        <dbReference type="Pfam" id="PF00394"/>
    </source>
</evidence>
<dbReference type="PROSITE" id="PS00079">
    <property type="entry name" value="MULTICOPPER_OXIDASE1"/>
    <property type="match status" value="2"/>
</dbReference>
<dbReference type="GO" id="GO:0051321">
    <property type="term" value="P:meiotic cell cycle"/>
    <property type="evidence" value="ECO:0007669"/>
    <property type="project" value="EnsemblFungi"/>
</dbReference>
<proteinExistence type="inferred from homology"/>
<dbReference type="Proteomes" id="UP000006310">
    <property type="component" value="Chromosome 6"/>
</dbReference>
<dbReference type="InterPro" id="IPR033138">
    <property type="entry name" value="Cu_oxidase_CS"/>
</dbReference>
<evidence type="ECO:0008006" key="16">
    <source>
        <dbReference type="Google" id="ProtNLM"/>
    </source>
</evidence>
<comment type="similarity">
    <text evidence="2">Belongs to the multicopper oxidase family.</text>
</comment>
<dbReference type="Pfam" id="PF07731">
    <property type="entry name" value="Cu-oxidase_2"/>
    <property type="match status" value="1"/>
</dbReference>
<evidence type="ECO:0000256" key="3">
    <source>
        <dbReference type="ARBA" id="ARBA00022496"/>
    </source>
</evidence>
<dbReference type="OrthoDB" id="2121828at2759"/>
<feature type="signal peptide" evidence="10">
    <location>
        <begin position="1"/>
        <end position="24"/>
    </location>
</feature>
<sequence>MMTMQWVILIVIALVGAAVQSAETLEMTFRVTQEVNAEGRPIVSINGFLTTYGPEIRVQQGQLLRLTVVNELCSDGGFESDALTQAYCETSLHIHGLVPLENSVDGVPQLTQEPIHRGDSYTYTIRIPDDACGTFWYHSHSSVQYGDGMRGVFIVECPAMDQLISDVVRTIGDGDVQPGRLELGTSRTSEFPVNLSGVQEQVFTLSDYYLDGNLDILKSSVWGPEGGPDPRVEESLINGSAQDNVVFLLEGSSKYLKLRVVNTGMSGTQILHLLGHKIIVIETDGVLIVPFVVETLTLAVGQRYTVVVKLQSDSPVQLINGCGKMMGYVRKTAWLAHRPAIGDPPNQLSAEDISIRKLPGFHTNDLYRDFKPLDAISGTEWVPPDTTVTFEYQYDSGSSVKQKFGTGMYTVNGRVFEEYFADPVPLAGSQIVEIVVNALDHMRHPWHLHGHHFQVVSLGGGGEGPLRDDNPRARARYAQDVAHWQETGETPMTRDSINIAGNSFAVLRIVTDHPGLWALHCHAEWHMMKGLGVVLDEQAATTTTTTTNTITATTTTAKMTTGKGKIVALLVYALVMLLLCTALYHHFEAPTVKHTIHLGARV</sequence>
<dbReference type="GO" id="GO:0010106">
    <property type="term" value="P:cellular response to iron ion starvation"/>
    <property type="evidence" value="ECO:0007669"/>
    <property type="project" value="TreeGrafter"/>
</dbReference>
<dbReference type="GO" id="GO:0000329">
    <property type="term" value="C:fungal-type vacuole membrane"/>
    <property type="evidence" value="ECO:0007669"/>
    <property type="project" value="TreeGrafter"/>
</dbReference>
<reference evidence="15" key="2">
    <citation type="submission" date="2012-08" db="EMBL/GenBank/DDBJ databases">
        <title>Genome sequence of Kazachstania naganishii.</title>
        <authorList>
            <person name="Gordon J.L."/>
            <person name="Armisen D."/>
            <person name="Proux-Wera E."/>
            <person name="OhEigeartaigh S.S."/>
            <person name="Byrne K.P."/>
            <person name="Wolfe K.H."/>
        </authorList>
    </citation>
    <scope>NUCLEOTIDE SEQUENCE [LARGE SCALE GENOMIC DNA]</scope>
    <source>
        <strain evidence="15">ATCC MYA-139 / BCRC 22969 / CBS 8797 / CCRC 22969 / KCTC 17520 / NBRC 10181 / NCYC 3082</strain>
    </source>
</reference>
<keyword evidence="7" id="KW-0186">Copper</keyword>
<keyword evidence="6" id="KW-0408">Iron</keyword>
<feature type="transmembrane region" description="Helical" evidence="9">
    <location>
        <begin position="566"/>
        <end position="584"/>
    </location>
</feature>
<keyword evidence="9" id="KW-0812">Transmembrane</keyword>
<dbReference type="Gene3D" id="2.60.40.420">
    <property type="entry name" value="Cupredoxins - blue copper proteins"/>
    <property type="match status" value="3"/>
</dbReference>
<dbReference type="GeneID" id="34526418"/>
<evidence type="ECO:0000259" key="13">
    <source>
        <dbReference type="Pfam" id="PF07732"/>
    </source>
</evidence>
<dbReference type="GO" id="GO:0004322">
    <property type="term" value="F:ferroxidase activity"/>
    <property type="evidence" value="ECO:0007669"/>
    <property type="project" value="TreeGrafter"/>
</dbReference>
<name>J7RMD3_HUIN7</name>
<feature type="domain" description="Plastocyanin-like" evidence="13">
    <location>
        <begin position="40"/>
        <end position="157"/>
    </location>
</feature>
<dbReference type="PROSITE" id="PS00080">
    <property type="entry name" value="MULTICOPPER_OXIDASE2"/>
    <property type="match status" value="1"/>
</dbReference>
<dbReference type="AlphaFoldDB" id="J7RMD3"/>
<feature type="chain" id="PRO_5003797146" description="Multicopper oxidase" evidence="10">
    <location>
        <begin position="25"/>
        <end position="602"/>
    </location>
</feature>
<dbReference type="KEGG" id="kng:KNAG_0F00310"/>
<reference evidence="14 15" key="1">
    <citation type="journal article" date="2011" name="Proc. Natl. Acad. Sci. U.S.A.">
        <title>Evolutionary erosion of yeast sex chromosomes by mating-type switching accidents.</title>
        <authorList>
            <person name="Gordon J.L."/>
            <person name="Armisen D."/>
            <person name="Proux-Wera E."/>
            <person name="Oheigeartaigh S.S."/>
            <person name="Byrne K.P."/>
            <person name="Wolfe K.H."/>
        </authorList>
    </citation>
    <scope>NUCLEOTIDE SEQUENCE [LARGE SCALE GENOMIC DNA]</scope>
    <source>
        <strain evidence="15">ATCC MYA-139 / BCRC 22969 / CBS 8797 / CCRC 22969 / KCTC 17520 / NBRC 10181 / NCYC 3082</strain>
    </source>
</reference>
<dbReference type="STRING" id="1071383.J7RMD3"/>
<organism evidence="14 15">
    <name type="scientific">Huiozyma naganishii (strain ATCC MYA-139 / BCRC 22969 / CBS 8797 / KCTC 17520 / NBRC 10181 / NCYC 3082 / Yp74L-3)</name>
    <name type="common">Yeast</name>
    <name type="synonym">Kazachstania naganishii</name>
    <dbReference type="NCBI Taxonomy" id="1071383"/>
    <lineage>
        <taxon>Eukaryota</taxon>
        <taxon>Fungi</taxon>
        <taxon>Dikarya</taxon>
        <taxon>Ascomycota</taxon>
        <taxon>Saccharomycotina</taxon>
        <taxon>Saccharomycetes</taxon>
        <taxon>Saccharomycetales</taxon>
        <taxon>Saccharomycetaceae</taxon>
        <taxon>Huiozyma</taxon>
    </lineage>
</organism>
<evidence type="ECO:0000313" key="15">
    <source>
        <dbReference type="Proteomes" id="UP000006310"/>
    </source>
</evidence>
<keyword evidence="9" id="KW-0472">Membrane</keyword>
<keyword evidence="8" id="KW-0813">Transport</keyword>
<dbReference type="InterPro" id="IPR008972">
    <property type="entry name" value="Cupredoxin"/>
</dbReference>
<evidence type="ECO:0000256" key="7">
    <source>
        <dbReference type="ARBA" id="ARBA00023008"/>
    </source>
</evidence>
<dbReference type="PANTHER" id="PTHR11709:SF434">
    <property type="entry name" value="IRON TRANSPORT MULTICOPPER OXIDASE FET5-RELATED"/>
    <property type="match status" value="1"/>
</dbReference>
<gene>
    <name evidence="14" type="primary">KNAG0F00310</name>
    <name evidence="14" type="ordered locus">KNAG_0F00310</name>
</gene>
<protein>
    <recommendedName>
        <fullName evidence="16">Multicopper oxidase</fullName>
    </recommendedName>
</protein>
<keyword evidence="4" id="KW-0479">Metal-binding</keyword>
<dbReference type="InterPro" id="IPR002355">
    <property type="entry name" value="Cu_oxidase_Cu_BS"/>
</dbReference>
<dbReference type="InterPro" id="IPR011707">
    <property type="entry name" value="Cu-oxidase-like_N"/>
</dbReference>
<dbReference type="CDD" id="cd13877">
    <property type="entry name" value="CuRO_2_Fet3p_like"/>
    <property type="match status" value="1"/>
</dbReference>
<dbReference type="InterPro" id="IPR001117">
    <property type="entry name" value="Cu-oxidase_2nd"/>
</dbReference>
<dbReference type="RefSeq" id="XP_022464949.1">
    <property type="nucleotide sequence ID" value="XM_022608455.1"/>
</dbReference>
<evidence type="ECO:0000256" key="5">
    <source>
        <dbReference type="ARBA" id="ARBA00023002"/>
    </source>
</evidence>
<evidence type="ECO:0000256" key="9">
    <source>
        <dbReference type="SAM" id="Phobius"/>
    </source>
</evidence>
<evidence type="ECO:0000256" key="6">
    <source>
        <dbReference type="ARBA" id="ARBA00023004"/>
    </source>
</evidence>
<dbReference type="OMA" id="MRHPWHL"/>
<dbReference type="GO" id="GO:0033215">
    <property type="term" value="P:reductive iron assimilation"/>
    <property type="evidence" value="ECO:0007669"/>
    <property type="project" value="TreeGrafter"/>
</dbReference>
<dbReference type="InterPro" id="IPR045087">
    <property type="entry name" value="Cu-oxidase_fam"/>
</dbReference>
<dbReference type="SUPFAM" id="SSF49503">
    <property type="entry name" value="Cupredoxins"/>
    <property type="match status" value="3"/>
</dbReference>
<dbReference type="PANTHER" id="PTHR11709">
    <property type="entry name" value="MULTI-COPPER OXIDASE"/>
    <property type="match status" value="1"/>
</dbReference>
<keyword evidence="5" id="KW-0560">Oxidoreductase</keyword>
<dbReference type="InterPro" id="IPR011706">
    <property type="entry name" value="Cu-oxidase_C"/>
</dbReference>
<dbReference type="Pfam" id="PF00394">
    <property type="entry name" value="Cu-oxidase"/>
    <property type="match status" value="1"/>
</dbReference>
<dbReference type="EMBL" id="HE978319">
    <property type="protein sequence ID" value="CCK70703.1"/>
    <property type="molecule type" value="Genomic_DNA"/>
</dbReference>
<keyword evidence="10" id="KW-0732">Signal</keyword>
<keyword evidence="9" id="KW-1133">Transmembrane helix</keyword>
<dbReference type="Pfam" id="PF07732">
    <property type="entry name" value="Cu-oxidase_3"/>
    <property type="match status" value="1"/>
</dbReference>
<evidence type="ECO:0000259" key="12">
    <source>
        <dbReference type="Pfam" id="PF07731"/>
    </source>
</evidence>
<dbReference type="eggNOG" id="KOG1263">
    <property type="taxonomic scope" value="Eukaryota"/>
</dbReference>
<evidence type="ECO:0000256" key="2">
    <source>
        <dbReference type="ARBA" id="ARBA00010609"/>
    </source>
</evidence>
<evidence type="ECO:0000256" key="1">
    <source>
        <dbReference type="ARBA" id="ARBA00001935"/>
    </source>
</evidence>
<evidence type="ECO:0000256" key="10">
    <source>
        <dbReference type="SAM" id="SignalP"/>
    </source>
</evidence>
<evidence type="ECO:0000313" key="14">
    <source>
        <dbReference type="EMBL" id="CCK70703.1"/>
    </source>
</evidence>
<dbReference type="GO" id="GO:0005507">
    <property type="term" value="F:copper ion binding"/>
    <property type="evidence" value="ECO:0007669"/>
    <property type="project" value="InterPro"/>
</dbReference>
<evidence type="ECO:0000256" key="4">
    <source>
        <dbReference type="ARBA" id="ARBA00022723"/>
    </source>
</evidence>
<dbReference type="GO" id="GO:0070193">
    <property type="term" value="P:synaptonemal complex organization"/>
    <property type="evidence" value="ECO:0007669"/>
    <property type="project" value="EnsemblFungi"/>
</dbReference>
<evidence type="ECO:0000256" key="8">
    <source>
        <dbReference type="ARBA" id="ARBA00023065"/>
    </source>
</evidence>
<feature type="domain" description="Plastocyanin-like" evidence="11">
    <location>
        <begin position="200"/>
        <end position="312"/>
    </location>
</feature>
<feature type="domain" description="Plastocyanin-like" evidence="12">
    <location>
        <begin position="393"/>
        <end position="538"/>
    </location>
</feature>
<dbReference type="CDD" id="cd13864">
    <property type="entry name" value="CuRO_1_MCO_like_2"/>
    <property type="match status" value="1"/>
</dbReference>